<dbReference type="RefSeq" id="WP_344416623.1">
    <property type="nucleotide sequence ID" value="NZ_BAAANN010000007.1"/>
</dbReference>
<sequence>MTETSTRRPPAPTAAERAKTIAKRGGPATLVPTAGHGDPAAERVEPVLHHVHASGSVSIMLPDDHALVATAKQAGRGELAVMFELADHAPVELREPIRGLLWITGWLRPLSDLSARARAVSIADERPDPRLLDLGHGLSLLRLTPASLVLADAEGTQSLRPHMFSAAAPDPFHGYERDWLRHLETDHADVVCQLARHLPEELRDGRIRPLGLDRHGLRLRVESDTGDHDVRLAFSRPVESPPDLAVELRRLIGCPFLSAPVVSQQ</sequence>
<accession>A0ABP5BZK6</accession>
<proteinExistence type="predicted"/>
<evidence type="ECO:0000313" key="4">
    <source>
        <dbReference type="Proteomes" id="UP001501116"/>
    </source>
</evidence>
<keyword evidence="4" id="KW-1185">Reference proteome</keyword>
<comment type="caution">
    <text evidence="3">The sequence shown here is derived from an EMBL/GenBank/DDBJ whole genome shotgun (WGS) entry which is preliminary data.</text>
</comment>
<dbReference type="EMBL" id="BAAANN010000007">
    <property type="protein sequence ID" value="GAA1953405.1"/>
    <property type="molecule type" value="Genomic_DNA"/>
</dbReference>
<feature type="domain" description="DUF2470" evidence="2">
    <location>
        <begin position="177"/>
        <end position="248"/>
    </location>
</feature>
<dbReference type="Proteomes" id="UP001501116">
    <property type="component" value="Unassembled WGS sequence"/>
</dbReference>
<organism evidence="3 4">
    <name type="scientific">Amycolatopsis minnesotensis</name>
    <dbReference type="NCBI Taxonomy" id="337894"/>
    <lineage>
        <taxon>Bacteria</taxon>
        <taxon>Bacillati</taxon>
        <taxon>Actinomycetota</taxon>
        <taxon>Actinomycetes</taxon>
        <taxon>Pseudonocardiales</taxon>
        <taxon>Pseudonocardiaceae</taxon>
        <taxon>Amycolatopsis</taxon>
    </lineage>
</organism>
<gene>
    <name evidence="3" type="ORF">GCM10009754_23290</name>
</gene>
<evidence type="ECO:0000256" key="1">
    <source>
        <dbReference type="SAM" id="MobiDB-lite"/>
    </source>
</evidence>
<dbReference type="InterPro" id="IPR037119">
    <property type="entry name" value="Haem_oxidase_HugZ-like_sf"/>
</dbReference>
<evidence type="ECO:0000313" key="3">
    <source>
        <dbReference type="EMBL" id="GAA1953405.1"/>
    </source>
</evidence>
<evidence type="ECO:0000259" key="2">
    <source>
        <dbReference type="Pfam" id="PF10615"/>
    </source>
</evidence>
<reference evidence="4" key="1">
    <citation type="journal article" date="2019" name="Int. J. Syst. Evol. Microbiol.">
        <title>The Global Catalogue of Microorganisms (GCM) 10K type strain sequencing project: providing services to taxonomists for standard genome sequencing and annotation.</title>
        <authorList>
            <consortium name="The Broad Institute Genomics Platform"/>
            <consortium name="The Broad Institute Genome Sequencing Center for Infectious Disease"/>
            <person name="Wu L."/>
            <person name="Ma J."/>
        </authorList>
    </citation>
    <scope>NUCLEOTIDE SEQUENCE [LARGE SCALE GENOMIC DNA]</scope>
    <source>
        <strain evidence="4">JCM 14545</strain>
    </source>
</reference>
<dbReference type="Gene3D" id="3.20.180.10">
    <property type="entry name" value="PNP-oxidase-like"/>
    <property type="match status" value="1"/>
</dbReference>
<protein>
    <submittedName>
        <fullName evidence="3">DUF2470 domain-containing protein</fullName>
    </submittedName>
</protein>
<name>A0ABP5BZK6_9PSEU</name>
<feature type="region of interest" description="Disordered" evidence="1">
    <location>
        <begin position="1"/>
        <end position="40"/>
    </location>
</feature>
<dbReference type="Pfam" id="PF10615">
    <property type="entry name" value="DUF2470"/>
    <property type="match status" value="1"/>
</dbReference>
<dbReference type="InterPro" id="IPR019595">
    <property type="entry name" value="DUF2470"/>
</dbReference>
<dbReference type="SUPFAM" id="SSF50475">
    <property type="entry name" value="FMN-binding split barrel"/>
    <property type="match status" value="1"/>
</dbReference>